<dbReference type="AlphaFoldDB" id="A0A1B6IMI2"/>
<gene>
    <name evidence="10" type="ORF">g.14280</name>
</gene>
<dbReference type="GO" id="GO:0005737">
    <property type="term" value="C:cytoplasm"/>
    <property type="evidence" value="ECO:0007669"/>
    <property type="project" value="UniProtKB-SubCell"/>
</dbReference>
<accession>A0A1B6IMI2</accession>
<reference evidence="10" key="1">
    <citation type="submission" date="2015-11" db="EMBL/GenBank/DDBJ databases">
        <title>De novo transcriptome assembly of four potential Pierce s Disease insect vectors from Arizona vineyards.</title>
        <authorList>
            <person name="Tassone E.E."/>
        </authorList>
    </citation>
    <scope>NUCLEOTIDE SEQUENCE</scope>
</reference>
<dbReference type="PANTHER" id="PTHR11586:SF33">
    <property type="entry name" value="AMINOACYL TRNA SYNTHASE COMPLEX-INTERACTING MULTIFUNCTIONAL PROTEIN 1"/>
    <property type="match status" value="1"/>
</dbReference>
<evidence type="ECO:0000256" key="7">
    <source>
        <dbReference type="SAM" id="Coils"/>
    </source>
</evidence>
<evidence type="ECO:0000313" key="10">
    <source>
        <dbReference type="EMBL" id="JAS88131.1"/>
    </source>
</evidence>
<sequence>MLICSRLFSFGINKGFLYKMSAATDLHLLHDNVNDSEHLITHLKAEVKQLMSLLHEKYTVTKIKELQDENEKIKNEINAVKKELIQLQIANGIPQIPVPGDKLDVEEHPVKLSTEDSGKVVSAENTSNESKPVKAAKPKKQVTPAAEEPPIDVGRLDIRVGKVLHAQVHPDADQLYIEQIDVGEEISRTVVSGLVRHIPLAELDQRMVLVLCNLKPQKMRGIVSEAMVLCASTPETVELLTPPPEAKAGDNITVPGYPRNPDLPFMNPKKKIFEKVAEDLKVNSKKQASYKDVPWEIEGKSGYITVQALSGCHIR</sequence>
<feature type="region of interest" description="Disordered" evidence="8">
    <location>
        <begin position="111"/>
        <end position="147"/>
    </location>
</feature>
<dbReference type="PROSITE" id="PS50886">
    <property type="entry name" value="TRBD"/>
    <property type="match status" value="1"/>
</dbReference>
<keyword evidence="4 6" id="KW-0694">RNA-binding</keyword>
<dbReference type="GO" id="GO:0006412">
    <property type="term" value="P:translation"/>
    <property type="evidence" value="ECO:0007669"/>
    <property type="project" value="UniProtKB-KW"/>
</dbReference>
<keyword evidence="7" id="KW-0175">Coiled coil</keyword>
<feature type="domain" description="TRNA-binding" evidence="9">
    <location>
        <begin position="152"/>
        <end position="253"/>
    </location>
</feature>
<protein>
    <recommendedName>
        <fullName evidence="9">tRNA-binding domain-containing protein</fullName>
    </recommendedName>
</protein>
<comment type="subcellular location">
    <subcellularLocation>
        <location evidence="1">Cytoplasm</location>
    </subcellularLocation>
</comment>
<dbReference type="Gene3D" id="2.40.50.140">
    <property type="entry name" value="Nucleic acid-binding proteins"/>
    <property type="match status" value="1"/>
</dbReference>
<evidence type="ECO:0000256" key="5">
    <source>
        <dbReference type="ARBA" id="ARBA00022917"/>
    </source>
</evidence>
<evidence type="ECO:0000256" key="4">
    <source>
        <dbReference type="ARBA" id="ARBA00022884"/>
    </source>
</evidence>
<feature type="coiled-coil region" evidence="7">
    <location>
        <begin position="63"/>
        <end position="90"/>
    </location>
</feature>
<dbReference type="InterPro" id="IPR012340">
    <property type="entry name" value="NA-bd_OB-fold"/>
</dbReference>
<dbReference type="PANTHER" id="PTHR11586">
    <property type="entry name" value="TRNA-AMINOACYLATION COFACTOR ARC1 FAMILY MEMBER"/>
    <property type="match status" value="1"/>
</dbReference>
<name>A0A1B6IMI2_9HEMI</name>
<evidence type="ECO:0000256" key="6">
    <source>
        <dbReference type="PROSITE-ProRule" id="PRU00209"/>
    </source>
</evidence>
<evidence type="ECO:0000259" key="9">
    <source>
        <dbReference type="PROSITE" id="PS50886"/>
    </source>
</evidence>
<keyword evidence="2" id="KW-0963">Cytoplasm</keyword>
<evidence type="ECO:0000256" key="3">
    <source>
        <dbReference type="ARBA" id="ARBA00022555"/>
    </source>
</evidence>
<proteinExistence type="predicted"/>
<dbReference type="Pfam" id="PF01588">
    <property type="entry name" value="tRNA_bind"/>
    <property type="match status" value="1"/>
</dbReference>
<dbReference type="InterPro" id="IPR002547">
    <property type="entry name" value="tRNA-bd_dom"/>
</dbReference>
<evidence type="ECO:0000256" key="8">
    <source>
        <dbReference type="SAM" id="MobiDB-lite"/>
    </source>
</evidence>
<dbReference type="EMBL" id="GECU01019575">
    <property type="protein sequence ID" value="JAS88131.1"/>
    <property type="molecule type" value="Transcribed_RNA"/>
</dbReference>
<evidence type="ECO:0000256" key="2">
    <source>
        <dbReference type="ARBA" id="ARBA00022490"/>
    </source>
</evidence>
<keyword evidence="5" id="KW-0648">Protein biosynthesis</keyword>
<dbReference type="SUPFAM" id="SSF50249">
    <property type="entry name" value="Nucleic acid-binding proteins"/>
    <property type="match status" value="1"/>
</dbReference>
<dbReference type="CDD" id="cd02799">
    <property type="entry name" value="tRNA_bind_EMAP-II_like"/>
    <property type="match status" value="1"/>
</dbReference>
<evidence type="ECO:0000256" key="1">
    <source>
        <dbReference type="ARBA" id="ARBA00004496"/>
    </source>
</evidence>
<dbReference type="GO" id="GO:0000049">
    <property type="term" value="F:tRNA binding"/>
    <property type="evidence" value="ECO:0007669"/>
    <property type="project" value="UniProtKB-UniRule"/>
</dbReference>
<keyword evidence="3 6" id="KW-0820">tRNA-binding</keyword>
<organism evidence="10">
    <name type="scientific">Homalodisca liturata</name>
    <dbReference type="NCBI Taxonomy" id="320908"/>
    <lineage>
        <taxon>Eukaryota</taxon>
        <taxon>Metazoa</taxon>
        <taxon>Ecdysozoa</taxon>
        <taxon>Arthropoda</taxon>
        <taxon>Hexapoda</taxon>
        <taxon>Insecta</taxon>
        <taxon>Pterygota</taxon>
        <taxon>Neoptera</taxon>
        <taxon>Paraneoptera</taxon>
        <taxon>Hemiptera</taxon>
        <taxon>Auchenorrhyncha</taxon>
        <taxon>Membracoidea</taxon>
        <taxon>Cicadellidae</taxon>
        <taxon>Cicadellinae</taxon>
        <taxon>Proconiini</taxon>
        <taxon>Homalodisca</taxon>
    </lineage>
</organism>
<dbReference type="FunFam" id="2.40.50.140:FF:000047">
    <property type="entry name" value="tyrosine--tRNA ligase, cytoplasmic isoform X2"/>
    <property type="match status" value="1"/>
</dbReference>
<dbReference type="InterPro" id="IPR051270">
    <property type="entry name" value="Tyrosine-tRNA_ligase_regulator"/>
</dbReference>